<dbReference type="PANTHER" id="PTHR43649:SF14">
    <property type="entry name" value="BLR3389 PROTEIN"/>
    <property type="match status" value="1"/>
</dbReference>
<reference evidence="2 3" key="1">
    <citation type="journal article" date="2017" name="Int. J. Syst. Evol. Microbiol.">
        <title>Pseudokineococcus basanitobsidens sp. nov., isolated from volcanic rock.</title>
        <authorList>
            <person name="Lee D.W."/>
            <person name="Park M.Y."/>
            <person name="Kim J.J."/>
            <person name="Kim B.S."/>
        </authorList>
    </citation>
    <scope>NUCLEOTIDE SEQUENCE [LARGE SCALE GENOMIC DNA]</scope>
    <source>
        <strain evidence="2 3">DSM 103726</strain>
    </source>
</reference>
<evidence type="ECO:0000256" key="1">
    <source>
        <dbReference type="SAM" id="SignalP"/>
    </source>
</evidence>
<comment type="caution">
    <text evidence="2">The sequence shown here is derived from an EMBL/GenBank/DDBJ whole genome shotgun (WGS) entry which is preliminary data.</text>
</comment>
<feature type="chain" id="PRO_5045492731" evidence="1">
    <location>
        <begin position="24"/>
        <end position="451"/>
    </location>
</feature>
<sequence>MDQTKTSRRSFLTMVAMAPVAAAAVSACGTSGPGSSGGGGGGGGGSAASMWYLSGEPNETIKNENIGSWNDANPDQTIDITFFQNDAYKTKIKTAIGAGQAPTMIYGWGGGILASYADADQVVDLTDWLDENPDVKNRVLDSTYGAATVDDRIYALPNENASPIIFYYNADIFQEQGVEPPATWDDLMSLVQTFNDAGIAPIALGGQSRWTSMMWLEYLYDRVGGPEVFNAIYAGEADAWSADGSIQALTMVQDLVKAGGFINGFESITADSNADIALMYTGRTAMMLHGSWTYAGMKGDGGDFVPSGTLQWIDFPSVEGGAGDPKNVVGNPAQYMSISSEADDAAQEAAKAYFADTENGIMSDSVIQAYIDSGQVCVATGIDDLIAASDDKDFLNFAYGLVRDAPNFQQSWDQAVSPATAETLLTNIDQLFALSITPQQFADSMNQTLGQ</sequence>
<proteinExistence type="predicted"/>
<gene>
    <name evidence="2" type="ORF">WDZ17_05835</name>
</gene>
<evidence type="ECO:0000313" key="3">
    <source>
        <dbReference type="Proteomes" id="UP001387100"/>
    </source>
</evidence>
<keyword evidence="1" id="KW-0732">Signal</keyword>
<protein>
    <submittedName>
        <fullName evidence="2">Extracellular solute-binding protein</fullName>
    </submittedName>
</protein>
<dbReference type="InterPro" id="IPR006311">
    <property type="entry name" value="TAT_signal"/>
</dbReference>
<accession>A0ABU8RID5</accession>
<dbReference type="EMBL" id="JBBIAA010000004">
    <property type="protein sequence ID" value="MEJ5944813.1"/>
    <property type="molecule type" value="Genomic_DNA"/>
</dbReference>
<dbReference type="InterPro" id="IPR050490">
    <property type="entry name" value="Bact_solute-bd_prot1"/>
</dbReference>
<dbReference type="PROSITE" id="PS51257">
    <property type="entry name" value="PROKAR_LIPOPROTEIN"/>
    <property type="match status" value="1"/>
</dbReference>
<dbReference type="RefSeq" id="WP_339574195.1">
    <property type="nucleotide sequence ID" value="NZ_JBBIAA010000004.1"/>
</dbReference>
<dbReference type="PROSITE" id="PS51318">
    <property type="entry name" value="TAT"/>
    <property type="match status" value="1"/>
</dbReference>
<dbReference type="Pfam" id="PF01547">
    <property type="entry name" value="SBP_bac_1"/>
    <property type="match status" value="1"/>
</dbReference>
<dbReference type="InterPro" id="IPR006059">
    <property type="entry name" value="SBP"/>
</dbReference>
<organism evidence="2 3">
    <name type="scientific">Pseudokineococcus basanitobsidens</name>
    <dbReference type="NCBI Taxonomy" id="1926649"/>
    <lineage>
        <taxon>Bacteria</taxon>
        <taxon>Bacillati</taxon>
        <taxon>Actinomycetota</taxon>
        <taxon>Actinomycetes</taxon>
        <taxon>Kineosporiales</taxon>
        <taxon>Kineosporiaceae</taxon>
        <taxon>Pseudokineococcus</taxon>
    </lineage>
</organism>
<keyword evidence="3" id="KW-1185">Reference proteome</keyword>
<dbReference type="PANTHER" id="PTHR43649">
    <property type="entry name" value="ARABINOSE-BINDING PROTEIN-RELATED"/>
    <property type="match status" value="1"/>
</dbReference>
<evidence type="ECO:0000313" key="2">
    <source>
        <dbReference type="EMBL" id="MEJ5944813.1"/>
    </source>
</evidence>
<name>A0ABU8RID5_9ACTN</name>
<feature type="signal peptide" evidence="1">
    <location>
        <begin position="1"/>
        <end position="23"/>
    </location>
</feature>
<dbReference type="Proteomes" id="UP001387100">
    <property type="component" value="Unassembled WGS sequence"/>
</dbReference>
<dbReference type="SUPFAM" id="SSF53850">
    <property type="entry name" value="Periplasmic binding protein-like II"/>
    <property type="match status" value="1"/>
</dbReference>
<dbReference type="Gene3D" id="3.40.190.10">
    <property type="entry name" value="Periplasmic binding protein-like II"/>
    <property type="match status" value="2"/>
</dbReference>